<sequence length="144" mass="14101">MFTKKKIRIASAMIAVSGASAVALLVSPVAHASTPGPFTPQAGLGLCPFPSVLSMPFGLTANTAGTPTVTLTSSFGAVSLTGATVNWTDTALSQAGSASVHGQVATVTGSTFTMPGVVAGDTVTMQLSSGGSCWINGGVATVVV</sequence>
<feature type="chain" id="PRO_5022061696" evidence="1">
    <location>
        <begin position="33"/>
        <end position="144"/>
    </location>
</feature>
<keyword evidence="1" id="KW-0732">Signal</keyword>
<dbReference type="AlphaFoldDB" id="A0A541BMT0"/>
<keyword evidence="3" id="KW-1185">Reference proteome</keyword>
<gene>
    <name evidence="2" type="ORF">FK531_09190</name>
</gene>
<name>A0A541BMT0_9NOCA</name>
<feature type="signal peptide" evidence="1">
    <location>
        <begin position="1"/>
        <end position="32"/>
    </location>
</feature>
<organism evidence="2 3">
    <name type="scientific">Rhodococcus spelaei</name>
    <dbReference type="NCBI Taxonomy" id="2546320"/>
    <lineage>
        <taxon>Bacteria</taxon>
        <taxon>Bacillati</taxon>
        <taxon>Actinomycetota</taxon>
        <taxon>Actinomycetes</taxon>
        <taxon>Mycobacteriales</taxon>
        <taxon>Nocardiaceae</taxon>
        <taxon>Rhodococcus</taxon>
    </lineage>
</organism>
<evidence type="ECO:0000256" key="1">
    <source>
        <dbReference type="SAM" id="SignalP"/>
    </source>
</evidence>
<comment type="caution">
    <text evidence="2">The sequence shown here is derived from an EMBL/GenBank/DDBJ whole genome shotgun (WGS) entry which is preliminary data.</text>
</comment>
<dbReference type="EMBL" id="VIGH01000003">
    <property type="protein sequence ID" value="TQF73635.1"/>
    <property type="molecule type" value="Genomic_DNA"/>
</dbReference>
<reference evidence="2 3" key="1">
    <citation type="submission" date="2019-06" db="EMBL/GenBank/DDBJ databases">
        <title>Rhodococcus spaelei sp. nov., isolated from a cave.</title>
        <authorList>
            <person name="Lee S.D."/>
        </authorList>
    </citation>
    <scope>NUCLEOTIDE SEQUENCE [LARGE SCALE GENOMIC DNA]</scope>
    <source>
        <strain evidence="2 3">C9-5</strain>
    </source>
</reference>
<accession>A0A541BMT0</accession>
<dbReference type="Proteomes" id="UP000316256">
    <property type="component" value="Unassembled WGS sequence"/>
</dbReference>
<proteinExistence type="predicted"/>
<dbReference type="RefSeq" id="WP_142097991.1">
    <property type="nucleotide sequence ID" value="NZ_VIGH01000003.1"/>
</dbReference>
<evidence type="ECO:0000313" key="2">
    <source>
        <dbReference type="EMBL" id="TQF73635.1"/>
    </source>
</evidence>
<protein>
    <submittedName>
        <fullName evidence="2">Uncharacterized protein</fullName>
    </submittedName>
</protein>
<evidence type="ECO:0000313" key="3">
    <source>
        <dbReference type="Proteomes" id="UP000316256"/>
    </source>
</evidence>